<accession>A6JYF6</accession>
<feature type="signal peptide" evidence="1">
    <location>
        <begin position="1"/>
        <end position="23"/>
    </location>
</feature>
<protein>
    <submittedName>
        <fullName evidence="2">RCG22815</fullName>
    </submittedName>
</protein>
<name>A6JYF6_RAT</name>
<dbReference type="EMBL" id="CH474007">
    <property type="protein sequence ID" value="EDL83319.1"/>
    <property type="molecule type" value="Genomic_DNA"/>
</dbReference>
<proteinExistence type="predicted"/>
<keyword evidence="1" id="KW-0732">Signal</keyword>
<reference evidence="2 3" key="1">
    <citation type="submission" date="2005-09" db="EMBL/GenBank/DDBJ databases">
        <authorList>
            <person name="Mural R.J."/>
            <person name="Li P.W."/>
            <person name="Adams M.D."/>
            <person name="Amanatides P.G."/>
            <person name="Baden-Tillson H."/>
            <person name="Barnstead M."/>
            <person name="Chin S.H."/>
            <person name="Dew I."/>
            <person name="Evans C.A."/>
            <person name="Ferriera S."/>
            <person name="Flanigan M."/>
            <person name="Fosler C."/>
            <person name="Glodek A."/>
            <person name="Gu Z."/>
            <person name="Holt R.A."/>
            <person name="Jennings D."/>
            <person name="Kraft C.L."/>
            <person name="Lu F."/>
            <person name="Nguyen T."/>
            <person name="Nusskern D.R."/>
            <person name="Pfannkoch C.M."/>
            <person name="Sitter C."/>
            <person name="Sutton G.G."/>
            <person name="Venter J.C."/>
            <person name="Wang Z."/>
            <person name="Woodage T."/>
            <person name="Zheng X.H."/>
            <person name="Zhong F."/>
        </authorList>
    </citation>
    <scope>NUCLEOTIDE SEQUENCE [LARGE SCALE GENOMIC DNA]</scope>
    <source>
        <strain>BN</strain>
        <strain evidence="3">Sprague-Dawley</strain>
    </source>
</reference>
<evidence type="ECO:0000256" key="1">
    <source>
        <dbReference type="SAM" id="SignalP"/>
    </source>
</evidence>
<sequence length="96" mass="10880">MSYSDRLITIWWTFLCLARLVLDSLSQAKSSSILRCWIITLTVRKLYPSTTGARTLSPGSPGTPVSIYHSLQHTMTLNQDQRRRGFSPLCHLVAWA</sequence>
<dbReference type="AlphaFoldDB" id="A6JYF6"/>
<evidence type="ECO:0000313" key="3">
    <source>
        <dbReference type="Proteomes" id="UP000234681"/>
    </source>
</evidence>
<feature type="chain" id="PRO_5039943009" evidence="1">
    <location>
        <begin position="24"/>
        <end position="96"/>
    </location>
</feature>
<gene>
    <name evidence="2" type="ORF">rCG_22815</name>
</gene>
<evidence type="ECO:0000313" key="2">
    <source>
        <dbReference type="EMBL" id="EDL83319.1"/>
    </source>
</evidence>
<dbReference type="Proteomes" id="UP000234681">
    <property type="component" value="Chromosome 8"/>
</dbReference>
<organism evidence="2 3">
    <name type="scientific">Rattus norvegicus</name>
    <name type="common">Rat</name>
    <dbReference type="NCBI Taxonomy" id="10116"/>
    <lineage>
        <taxon>Eukaryota</taxon>
        <taxon>Metazoa</taxon>
        <taxon>Chordata</taxon>
        <taxon>Craniata</taxon>
        <taxon>Vertebrata</taxon>
        <taxon>Euteleostomi</taxon>
        <taxon>Mammalia</taxon>
        <taxon>Eutheria</taxon>
        <taxon>Euarchontoglires</taxon>
        <taxon>Glires</taxon>
        <taxon>Rodentia</taxon>
        <taxon>Myomorpha</taxon>
        <taxon>Muroidea</taxon>
        <taxon>Muridae</taxon>
        <taxon>Murinae</taxon>
        <taxon>Rattus</taxon>
    </lineage>
</organism>